<sequence>MLIDLSHPIRTAMPVYPGDTETKLEHAKQFKKDGYNNHLLTINMHAGTHIDGPMHLLDTDTRINEFPVDRFIGPGCLLDARGQSVVDAKPEYEAMIQPDDIVIVLTGHGKQYGSPGYFDHYPVLTESFAELMVRKQVKMVGLDTPSPDHYPFEVHQILFREQIFLIENLANAEKLLDAGPFEVIALPLHIDADSSVARVVARSLL</sequence>
<keyword evidence="2" id="KW-1185">Reference proteome</keyword>
<dbReference type="InterPro" id="IPR007325">
    <property type="entry name" value="KFase/CYL"/>
</dbReference>
<dbReference type="Gene3D" id="3.50.30.50">
    <property type="entry name" value="Putative cyclase"/>
    <property type="match status" value="1"/>
</dbReference>
<proteinExistence type="predicted"/>
<dbReference type="EMBL" id="BMHY01000003">
    <property type="protein sequence ID" value="GGG66774.1"/>
    <property type="molecule type" value="Genomic_DNA"/>
</dbReference>
<name>A0A917H4Y1_9BACL</name>
<protein>
    <submittedName>
        <fullName evidence="1">Cyclase</fullName>
    </submittedName>
</protein>
<evidence type="ECO:0000313" key="1">
    <source>
        <dbReference type="EMBL" id="GGG66774.1"/>
    </source>
</evidence>
<organism evidence="1 2">
    <name type="scientific">Paenibacillus radicis</name>
    <name type="common">ex Gao et al. 2016</name>
    <dbReference type="NCBI Taxonomy" id="1737354"/>
    <lineage>
        <taxon>Bacteria</taxon>
        <taxon>Bacillati</taxon>
        <taxon>Bacillota</taxon>
        <taxon>Bacilli</taxon>
        <taxon>Bacillales</taxon>
        <taxon>Paenibacillaceae</taxon>
        <taxon>Paenibacillus</taxon>
    </lineage>
</organism>
<dbReference type="PANTHER" id="PTHR31118:SF12">
    <property type="entry name" value="CYCLASE-LIKE PROTEIN 2"/>
    <property type="match status" value="1"/>
</dbReference>
<comment type="caution">
    <text evidence="1">The sequence shown here is derived from an EMBL/GenBank/DDBJ whole genome shotgun (WGS) entry which is preliminary data.</text>
</comment>
<dbReference type="Pfam" id="PF04199">
    <property type="entry name" value="Cyclase"/>
    <property type="match status" value="1"/>
</dbReference>
<dbReference type="SUPFAM" id="SSF102198">
    <property type="entry name" value="Putative cyclase"/>
    <property type="match status" value="1"/>
</dbReference>
<dbReference type="Proteomes" id="UP000600247">
    <property type="component" value="Unassembled WGS sequence"/>
</dbReference>
<dbReference type="PANTHER" id="PTHR31118">
    <property type="entry name" value="CYCLASE-LIKE PROTEIN 2"/>
    <property type="match status" value="1"/>
</dbReference>
<dbReference type="GO" id="GO:0019441">
    <property type="term" value="P:L-tryptophan catabolic process to kynurenine"/>
    <property type="evidence" value="ECO:0007669"/>
    <property type="project" value="InterPro"/>
</dbReference>
<dbReference type="InterPro" id="IPR037175">
    <property type="entry name" value="KFase_sf"/>
</dbReference>
<dbReference type="RefSeq" id="WP_188889061.1">
    <property type="nucleotide sequence ID" value="NZ_BMHY01000003.1"/>
</dbReference>
<reference evidence="1 2" key="1">
    <citation type="journal article" date="2014" name="Int. J. Syst. Evol. Microbiol.">
        <title>Complete genome sequence of Corynebacterium casei LMG S-19264T (=DSM 44701T), isolated from a smear-ripened cheese.</title>
        <authorList>
            <consortium name="US DOE Joint Genome Institute (JGI-PGF)"/>
            <person name="Walter F."/>
            <person name="Albersmeier A."/>
            <person name="Kalinowski J."/>
            <person name="Ruckert C."/>
        </authorList>
    </citation>
    <scope>NUCLEOTIDE SEQUENCE [LARGE SCALE GENOMIC DNA]</scope>
    <source>
        <strain evidence="1 2">CGMCC 1.15286</strain>
    </source>
</reference>
<dbReference type="AlphaFoldDB" id="A0A917H4Y1"/>
<evidence type="ECO:0000313" key="2">
    <source>
        <dbReference type="Proteomes" id="UP000600247"/>
    </source>
</evidence>
<gene>
    <name evidence="1" type="ORF">GCM10010918_21580</name>
</gene>
<dbReference type="GO" id="GO:0004061">
    <property type="term" value="F:arylformamidase activity"/>
    <property type="evidence" value="ECO:0007669"/>
    <property type="project" value="InterPro"/>
</dbReference>
<accession>A0A917H4Y1</accession>